<keyword evidence="2" id="KW-1185">Reference proteome</keyword>
<name>A0A3B0BZV2_9FLAO</name>
<comment type="caution">
    <text evidence="1">The sequence shown here is derived from an EMBL/GenBank/DDBJ whole genome shotgun (WGS) entry which is preliminary data.</text>
</comment>
<sequence>MCFLHPNHDFFYSTLLKNGGFRMIIIPAILILLPFTSPAQAEKDLSSHYNWFDSLIGIENLEMHYGAVYVEKHRSKSKKSKFFPSPYFSRGHVVIDNLPYYSLNLKYNIYEDELLLQVANEFGGKVLQLYKEKISNFTIADYTFIRIDGSEINNDAIDSGFYEVVLEKPLFTLLKRYRRLLTEQLGANLIFYEFEALDPEFVVHYNTAYHRLKKIDDVKALFPQNTVQLNSFIKNQPSGLSFENQLKSTFLFIDSLSNKEKDKAMDE</sequence>
<proteinExistence type="predicted"/>
<evidence type="ECO:0000313" key="2">
    <source>
        <dbReference type="Proteomes" id="UP000276603"/>
    </source>
</evidence>
<dbReference type="EMBL" id="RBCJ01000004">
    <property type="protein sequence ID" value="RKN78540.1"/>
    <property type="molecule type" value="Genomic_DNA"/>
</dbReference>
<organism evidence="1 2">
    <name type="scientific">Ulvibacterium marinum</name>
    <dbReference type="NCBI Taxonomy" id="2419782"/>
    <lineage>
        <taxon>Bacteria</taxon>
        <taxon>Pseudomonadati</taxon>
        <taxon>Bacteroidota</taxon>
        <taxon>Flavobacteriia</taxon>
        <taxon>Flavobacteriales</taxon>
        <taxon>Flavobacteriaceae</taxon>
        <taxon>Ulvibacterium</taxon>
    </lineage>
</organism>
<evidence type="ECO:0000313" key="1">
    <source>
        <dbReference type="EMBL" id="RKN78540.1"/>
    </source>
</evidence>
<protein>
    <submittedName>
        <fullName evidence="1">Uncharacterized protein</fullName>
    </submittedName>
</protein>
<dbReference type="Proteomes" id="UP000276603">
    <property type="component" value="Unassembled WGS sequence"/>
</dbReference>
<gene>
    <name evidence="1" type="ORF">D7Z94_20230</name>
</gene>
<reference evidence="1 2" key="1">
    <citation type="submission" date="2018-10" db="EMBL/GenBank/DDBJ databases">
        <title>Ulvibacterium marinum gen. nov., sp. nov., a novel marine bacterium of the family Flavobacteriaceae, isolated from a culture of the green alga Ulva prolifera.</title>
        <authorList>
            <person name="Zhang Z."/>
        </authorList>
    </citation>
    <scope>NUCLEOTIDE SEQUENCE [LARGE SCALE GENOMIC DNA]</scope>
    <source>
        <strain evidence="1 2">CCMM003</strain>
    </source>
</reference>
<accession>A0A3B0BZV2</accession>
<dbReference type="AlphaFoldDB" id="A0A3B0BZV2"/>